<feature type="domain" description="DNA methylase N-4/N-6" evidence="4">
    <location>
        <begin position="309"/>
        <end position="346"/>
    </location>
</feature>
<dbReference type="SUPFAM" id="SSF53335">
    <property type="entry name" value="S-adenosyl-L-methionine-dependent methyltransferases"/>
    <property type="match status" value="2"/>
</dbReference>
<evidence type="ECO:0000256" key="1">
    <source>
        <dbReference type="ARBA" id="ARBA00022603"/>
    </source>
</evidence>
<feature type="domain" description="DNA methylase N-4/N-6" evidence="4">
    <location>
        <begin position="16"/>
        <end position="229"/>
    </location>
</feature>
<evidence type="ECO:0000313" key="5">
    <source>
        <dbReference type="EMBL" id="KKL51107.1"/>
    </source>
</evidence>
<dbReference type="InterPro" id="IPR001091">
    <property type="entry name" value="RM_Methyltransferase"/>
</dbReference>
<dbReference type="Gene3D" id="3.40.50.150">
    <property type="entry name" value="Vaccinia Virus protein VP39"/>
    <property type="match status" value="1"/>
</dbReference>
<dbReference type="GO" id="GO:0008170">
    <property type="term" value="F:N-methyltransferase activity"/>
    <property type="evidence" value="ECO:0007669"/>
    <property type="project" value="InterPro"/>
</dbReference>
<feature type="region of interest" description="Disordered" evidence="3">
    <location>
        <begin position="258"/>
        <end position="280"/>
    </location>
</feature>
<sequence length="382" mass="42707">ISSYCSKCNAWRGAYGLEPNLQSYIDHTVEWCREVWRVLRDDGTFWLNLGDSYAGSGNGAANYPGDYPKQNSNTGSLSIKGRAGEVPIGLKPKDLMGVPWRVALALQADGWYLRSDIIWHKTNPMPESVTDRPTKSHEYLFLLTKSKKYFYDMDAIREVATPDTSIRDRDNTKLNNTPGRSKMGGLVTNHYSSRNRRTVWTIATAPYSGAHFATYPPALVEPCIKVGTSAHGVCPECGNPWKRISEVWYEPQNKKGYRTKTPRVKGREAGHDAGGVTPQEMKHGTAYRKSKTIGWEATCEHKLEPIPATVIDPYFGSGTTLLVARKLGRNGIGLDISADYIDLAKERLSIKALEQWEQGKPGETDLEGLPLFKKQPEQKELL</sequence>
<reference evidence="5" key="1">
    <citation type="journal article" date="2015" name="Nature">
        <title>Complex archaea that bridge the gap between prokaryotes and eukaryotes.</title>
        <authorList>
            <person name="Spang A."/>
            <person name="Saw J.H."/>
            <person name="Jorgensen S.L."/>
            <person name="Zaremba-Niedzwiedzka K."/>
            <person name="Martijn J."/>
            <person name="Lind A.E."/>
            <person name="van Eijk R."/>
            <person name="Schleper C."/>
            <person name="Guy L."/>
            <person name="Ettema T.J."/>
        </authorList>
    </citation>
    <scope>NUCLEOTIDE SEQUENCE</scope>
</reference>
<protein>
    <recommendedName>
        <fullName evidence="4">DNA methylase N-4/N-6 domain-containing protein</fullName>
    </recommendedName>
</protein>
<comment type="caution">
    <text evidence="5">The sequence shown here is derived from an EMBL/GenBank/DDBJ whole genome shotgun (WGS) entry which is preliminary data.</text>
</comment>
<evidence type="ECO:0000259" key="4">
    <source>
        <dbReference type="Pfam" id="PF01555"/>
    </source>
</evidence>
<feature type="region of interest" description="Disordered" evidence="3">
    <location>
        <begin position="166"/>
        <end position="188"/>
    </location>
</feature>
<evidence type="ECO:0000256" key="3">
    <source>
        <dbReference type="SAM" id="MobiDB-lite"/>
    </source>
</evidence>
<accession>A0A0F9FJ16</accession>
<proteinExistence type="predicted"/>
<evidence type="ECO:0000256" key="2">
    <source>
        <dbReference type="ARBA" id="ARBA00022679"/>
    </source>
</evidence>
<dbReference type="AlphaFoldDB" id="A0A0F9FJ16"/>
<dbReference type="InterPro" id="IPR002941">
    <property type="entry name" value="DNA_methylase_N4/N6"/>
</dbReference>
<keyword evidence="2" id="KW-0808">Transferase</keyword>
<feature type="non-terminal residue" evidence="5">
    <location>
        <position position="1"/>
    </location>
</feature>
<dbReference type="EMBL" id="LAZR01032357">
    <property type="protein sequence ID" value="KKL51107.1"/>
    <property type="molecule type" value="Genomic_DNA"/>
</dbReference>
<keyword evidence="1" id="KW-0489">Methyltransferase</keyword>
<dbReference type="GO" id="GO:0032259">
    <property type="term" value="P:methylation"/>
    <property type="evidence" value="ECO:0007669"/>
    <property type="project" value="UniProtKB-KW"/>
</dbReference>
<gene>
    <name evidence="5" type="ORF">LCGC14_2298780</name>
</gene>
<dbReference type="InterPro" id="IPR029063">
    <property type="entry name" value="SAM-dependent_MTases_sf"/>
</dbReference>
<name>A0A0F9FJ16_9ZZZZ</name>
<dbReference type="GO" id="GO:0003677">
    <property type="term" value="F:DNA binding"/>
    <property type="evidence" value="ECO:0007669"/>
    <property type="project" value="InterPro"/>
</dbReference>
<organism evidence="5">
    <name type="scientific">marine sediment metagenome</name>
    <dbReference type="NCBI Taxonomy" id="412755"/>
    <lineage>
        <taxon>unclassified sequences</taxon>
        <taxon>metagenomes</taxon>
        <taxon>ecological metagenomes</taxon>
    </lineage>
</organism>
<feature type="region of interest" description="Disordered" evidence="3">
    <location>
        <begin position="359"/>
        <end position="382"/>
    </location>
</feature>
<dbReference type="Pfam" id="PF01555">
    <property type="entry name" value="N6_N4_Mtase"/>
    <property type="match status" value="2"/>
</dbReference>
<dbReference type="PRINTS" id="PR00508">
    <property type="entry name" value="S21N4MTFRASE"/>
</dbReference>